<dbReference type="PANTHER" id="PTHR44688:SF16">
    <property type="entry name" value="DNA-BINDING TRANSCRIPTIONAL ACTIVATOR DEVR_DOSR"/>
    <property type="match status" value="1"/>
</dbReference>
<dbReference type="InterPro" id="IPR029016">
    <property type="entry name" value="GAF-like_dom_sf"/>
</dbReference>
<keyword evidence="6" id="KW-1185">Reference proteome</keyword>
<proteinExistence type="predicted"/>
<accession>A0ABW4FZ29</accession>
<dbReference type="EMBL" id="JBHUCP010000047">
    <property type="protein sequence ID" value="MFD1534911.1"/>
    <property type="molecule type" value="Genomic_DNA"/>
</dbReference>
<dbReference type="Pfam" id="PF00196">
    <property type="entry name" value="GerE"/>
    <property type="match status" value="1"/>
</dbReference>
<dbReference type="SUPFAM" id="SSF55781">
    <property type="entry name" value="GAF domain-like"/>
    <property type="match status" value="1"/>
</dbReference>
<evidence type="ECO:0000313" key="5">
    <source>
        <dbReference type="EMBL" id="MFD1534911.1"/>
    </source>
</evidence>
<protein>
    <submittedName>
        <fullName evidence="5">LuxR C-terminal-related transcriptional regulator</fullName>
    </submittedName>
</protein>
<dbReference type="SUPFAM" id="SSF46894">
    <property type="entry name" value="C-terminal effector domain of the bipartite response regulators"/>
    <property type="match status" value="1"/>
</dbReference>
<dbReference type="CDD" id="cd06170">
    <property type="entry name" value="LuxR_C_like"/>
    <property type="match status" value="1"/>
</dbReference>
<feature type="domain" description="HTH luxR-type" evidence="4">
    <location>
        <begin position="223"/>
        <end position="288"/>
    </location>
</feature>
<keyword evidence="2" id="KW-0238">DNA-binding</keyword>
<evidence type="ECO:0000256" key="2">
    <source>
        <dbReference type="ARBA" id="ARBA00023125"/>
    </source>
</evidence>
<name>A0ABW4FZ29_9PSEU</name>
<dbReference type="InterPro" id="IPR016032">
    <property type="entry name" value="Sig_transdc_resp-reg_C-effctor"/>
</dbReference>
<dbReference type="PANTHER" id="PTHR44688">
    <property type="entry name" value="DNA-BINDING TRANSCRIPTIONAL ACTIVATOR DEVR_DOSR"/>
    <property type="match status" value="1"/>
</dbReference>
<keyword evidence="3" id="KW-0804">Transcription</keyword>
<dbReference type="Gene3D" id="3.30.450.40">
    <property type="match status" value="1"/>
</dbReference>
<dbReference type="SMART" id="SM00421">
    <property type="entry name" value="HTH_LUXR"/>
    <property type="match status" value="1"/>
</dbReference>
<organism evidence="5 6">
    <name type="scientific">Pseudonocardia aurantiaca</name>
    <dbReference type="NCBI Taxonomy" id="75290"/>
    <lineage>
        <taxon>Bacteria</taxon>
        <taxon>Bacillati</taxon>
        <taxon>Actinomycetota</taxon>
        <taxon>Actinomycetes</taxon>
        <taxon>Pseudonocardiales</taxon>
        <taxon>Pseudonocardiaceae</taxon>
        <taxon>Pseudonocardia</taxon>
    </lineage>
</organism>
<dbReference type="RefSeq" id="WP_343982730.1">
    <property type="nucleotide sequence ID" value="NZ_BAAAJG010000015.1"/>
</dbReference>
<dbReference type="Proteomes" id="UP001597145">
    <property type="component" value="Unassembled WGS sequence"/>
</dbReference>
<dbReference type="PROSITE" id="PS00622">
    <property type="entry name" value="HTH_LUXR_1"/>
    <property type="match status" value="1"/>
</dbReference>
<comment type="caution">
    <text evidence="5">The sequence shown here is derived from an EMBL/GenBank/DDBJ whole genome shotgun (WGS) entry which is preliminary data.</text>
</comment>
<keyword evidence="1" id="KW-0805">Transcription regulation</keyword>
<gene>
    <name evidence="5" type="ORF">ACFSCY_36410</name>
</gene>
<evidence type="ECO:0000259" key="4">
    <source>
        <dbReference type="PROSITE" id="PS50043"/>
    </source>
</evidence>
<sequence length="303" mass="32052">MRQAALTAAQSSSLTMLLHDVRRVAGVDLTVGTLMAADTDHFVIDRLVGVTTEGLRNLRVAVGAGLGGKAMLLAKPVQVQDYCHAGGITHDYDAAVRREQIRAAFAVPVRVPQGPRGVIWGALRHEHVFGDRVIGDVMTVVRALERDLAEDLALNRRLEYLRAAAGGTRGDGRAAGDPVASVAERRRLVGICSELVHIASTTDGHQRQQIDALVRRLTDEALGDAARVGLTAREREVIGEVAHGATNQEIAAKLGIGAETVKSSLTSSMRKLGVSNRAALVAAALCQETRCAACAPHSGGTCR</sequence>
<dbReference type="PRINTS" id="PR00038">
    <property type="entry name" value="HTHLUXR"/>
</dbReference>
<dbReference type="Gene3D" id="1.10.10.10">
    <property type="entry name" value="Winged helix-like DNA-binding domain superfamily/Winged helix DNA-binding domain"/>
    <property type="match status" value="1"/>
</dbReference>
<evidence type="ECO:0000313" key="6">
    <source>
        <dbReference type="Proteomes" id="UP001597145"/>
    </source>
</evidence>
<evidence type="ECO:0000256" key="1">
    <source>
        <dbReference type="ARBA" id="ARBA00023015"/>
    </source>
</evidence>
<evidence type="ECO:0000256" key="3">
    <source>
        <dbReference type="ARBA" id="ARBA00023163"/>
    </source>
</evidence>
<dbReference type="PROSITE" id="PS50043">
    <property type="entry name" value="HTH_LUXR_2"/>
    <property type="match status" value="1"/>
</dbReference>
<reference evidence="6" key="1">
    <citation type="journal article" date="2019" name="Int. J. Syst. Evol. Microbiol.">
        <title>The Global Catalogue of Microorganisms (GCM) 10K type strain sequencing project: providing services to taxonomists for standard genome sequencing and annotation.</title>
        <authorList>
            <consortium name="The Broad Institute Genomics Platform"/>
            <consortium name="The Broad Institute Genome Sequencing Center for Infectious Disease"/>
            <person name="Wu L."/>
            <person name="Ma J."/>
        </authorList>
    </citation>
    <scope>NUCLEOTIDE SEQUENCE [LARGE SCALE GENOMIC DNA]</scope>
    <source>
        <strain evidence="6">JCM 12165</strain>
    </source>
</reference>
<dbReference type="InterPro" id="IPR000792">
    <property type="entry name" value="Tscrpt_reg_LuxR_C"/>
</dbReference>
<dbReference type="InterPro" id="IPR036388">
    <property type="entry name" value="WH-like_DNA-bd_sf"/>
</dbReference>